<name>A0A2L0V0J8_9CAUD</name>
<reference evidence="2 3" key="1">
    <citation type="submission" date="2017-06" db="EMBL/GenBank/DDBJ databases">
        <authorList>
            <person name="Kim H.J."/>
            <person name="Triplett B.A."/>
        </authorList>
    </citation>
    <scope>NUCLEOTIDE SEQUENCE [LARGE SCALE GENOMIC DNA]</scope>
</reference>
<accession>A0A2L0V0J8</accession>
<proteinExistence type="predicted"/>
<protein>
    <submittedName>
        <fullName evidence="2">Uncharacterized protein</fullName>
    </submittedName>
</protein>
<dbReference type="GeneID" id="40088547"/>
<evidence type="ECO:0000313" key="2">
    <source>
        <dbReference type="EMBL" id="AUZ95303.1"/>
    </source>
</evidence>
<keyword evidence="3" id="KW-1185">Reference proteome</keyword>
<organism evidence="2 3">
    <name type="scientific">Agrobacterium phage Atu_ph07</name>
    <dbReference type="NCBI Taxonomy" id="2024264"/>
    <lineage>
        <taxon>Viruses</taxon>
        <taxon>Duplodnaviria</taxon>
        <taxon>Heunggongvirae</taxon>
        <taxon>Uroviricota</taxon>
        <taxon>Caudoviricetes</taxon>
        <taxon>Polybotosvirus</taxon>
        <taxon>Polybotosvirus Atuph07</taxon>
    </lineage>
</organism>
<feature type="region of interest" description="Disordered" evidence="1">
    <location>
        <begin position="234"/>
        <end position="261"/>
    </location>
</feature>
<evidence type="ECO:0000256" key="1">
    <source>
        <dbReference type="SAM" id="MobiDB-lite"/>
    </source>
</evidence>
<dbReference type="Proteomes" id="UP000223025">
    <property type="component" value="Segment"/>
</dbReference>
<dbReference type="EMBL" id="MF403008">
    <property type="protein sequence ID" value="AUZ95303.1"/>
    <property type="molecule type" value="Genomic_DNA"/>
</dbReference>
<evidence type="ECO:0000313" key="3">
    <source>
        <dbReference type="Proteomes" id="UP000223025"/>
    </source>
</evidence>
<sequence length="278" mass="31802">MSKTLIERIIECRVKGDEKEASKLFEQLVEENSFTEVGFDIDLEEDEKHPGFDKVADEIADKEGVSKEEASAILAASSRNASAKAKKANPNLKKVSESGSLRNFMNIIKESSENEFYKYIANGEEFVVSFADPVLKQYTDLVYKYGFNSVPEKVNVAKVDHIRKIQLGVFQRSDSFADLIRGVDWGYSEEDMRQLARDFYEYRLRPVMKECDAKQYALEEDSINEVSAERLTDYAKKSSDKEDRHYDNGEKKRAQKVSDSRDLAQKKLLGQAKINTTR</sequence>
<dbReference type="RefSeq" id="YP_009612209.1">
    <property type="nucleotide sequence ID" value="NC_042013.1"/>
</dbReference>
<dbReference type="KEGG" id="vg:40088547"/>